<keyword evidence="1" id="KW-0472">Membrane</keyword>
<evidence type="ECO:0000256" key="1">
    <source>
        <dbReference type="SAM" id="Phobius"/>
    </source>
</evidence>
<keyword evidence="1" id="KW-0812">Transmembrane</keyword>
<keyword evidence="1" id="KW-1133">Transmembrane helix</keyword>
<protein>
    <submittedName>
        <fullName evidence="2">Putative YmpT-like protein</fullName>
    </submittedName>
</protein>
<sequence length="56" mass="6230">MDGLESVFLFLDYLTDTKRKRHLVGGVLMSVSLFFGGLAFTLMTVKEGDSNEKLDS</sequence>
<evidence type="ECO:0000313" key="2">
    <source>
        <dbReference type="EMBL" id="DAF86231.1"/>
    </source>
</evidence>
<dbReference type="EMBL" id="BK015941">
    <property type="protein sequence ID" value="DAF86231.1"/>
    <property type="molecule type" value="Genomic_DNA"/>
</dbReference>
<organism evidence="2">
    <name type="scientific">Siphoviridae sp. ctx254</name>
    <dbReference type="NCBI Taxonomy" id="2825737"/>
    <lineage>
        <taxon>Viruses</taxon>
        <taxon>Duplodnaviria</taxon>
        <taxon>Heunggongvirae</taxon>
        <taxon>Uroviricota</taxon>
        <taxon>Caudoviricetes</taxon>
    </lineage>
</organism>
<proteinExistence type="predicted"/>
<name>A0A8S5TVN5_9CAUD</name>
<reference evidence="2" key="1">
    <citation type="journal article" date="2021" name="Proc. Natl. Acad. Sci. U.S.A.">
        <title>A Catalog of Tens of Thousands of Viruses from Human Metagenomes Reveals Hidden Associations with Chronic Diseases.</title>
        <authorList>
            <person name="Tisza M.J."/>
            <person name="Buck C.B."/>
        </authorList>
    </citation>
    <scope>NUCLEOTIDE SEQUENCE</scope>
    <source>
        <strain evidence="2">Ctx254</strain>
    </source>
</reference>
<accession>A0A8S5TVN5</accession>
<feature type="transmembrane region" description="Helical" evidence="1">
    <location>
        <begin position="23"/>
        <end position="45"/>
    </location>
</feature>